<dbReference type="EMBL" id="LNIX01000023">
    <property type="protein sequence ID" value="OXA43052.1"/>
    <property type="molecule type" value="Genomic_DNA"/>
</dbReference>
<accession>A0A226DC08</accession>
<comment type="caution">
    <text evidence="8">The sequence shown here is derived from an EMBL/GenBank/DDBJ whole genome shotgun (WGS) entry which is preliminary data.</text>
</comment>
<feature type="domain" description="C2H2-type" evidence="7">
    <location>
        <begin position="383"/>
        <end position="411"/>
    </location>
</feature>
<dbReference type="PANTHER" id="PTHR24408:SF58">
    <property type="entry name" value="TRANSCRIPTION FACTOR (TFIIIA), PUTATIVE (AFU_ORTHOLOGUE AFUA_1G05150)-RELATED"/>
    <property type="match status" value="1"/>
</dbReference>
<dbReference type="Gene3D" id="3.30.160.60">
    <property type="entry name" value="Classic Zinc Finger"/>
    <property type="match status" value="8"/>
</dbReference>
<feature type="region of interest" description="Disordered" evidence="6">
    <location>
        <begin position="129"/>
        <end position="159"/>
    </location>
</feature>
<dbReference type="SMART" id="SM00355">
    <property type="entry name" value="ZnF_C2H2"/>
    <property type="match status" value="14"/>
</dbReference>
<keyword evidence="4" id="KW-0862">Zinc</keyword>
<dbReference type="PROSITE" id="PS00028">
    <property type="entry name" value="ZINC_FINGER_C2H2_1"/>
    <property type="match status" value="11"/>
</dbReference>
<keyword evidence="9" id="KW-1185">Reference proteome</keyword>
<evidence type="ECO:0000256" key="6">
    <source>
        <dbReference type="SAM" id="MobiDB-lite"/>
    </source>
</evidence>
<dbReference type="OMA" id="RAFAHEN"/>
<dbReference type="PROSITE" id="PS50157">
    <property type="entry name" value="ZINC_FINGER_C2H2_2"/>
    <property type="match status" value="11"/>
</dbReference>
<feature type="domain" description="C2H2-type" evidence="7">
    <location>
        <begin position="567"/>
        <end position="594"/>
    </location>
</feature>
<reference evidence="8 9" key="1">
    <citation type="submission" date="2015-12" db="EMBL/GenBank/DDBJ databases">
        <title>The genome of Folsomia candida.</title>
        <authorList>
            <person name="Faddeeva A."/>
            <person name="Derks M.F."/>
            <person name="Anvar Y."/>
            <person name="Smit S."/>
            <person name="Van Straalen N."/>
            <person name="Roelofs D."/>
        </authorList>
    </citation>
    <scope>NUCLEOTIDE SEQUENCE [LARGE SCALE GENOMIC DNA]</scope>
    <source>
        <strain evidence="8 9">VU population</strain>
        <tissue evidence="8">Whole body</tissue>
    </source>
</reference>
<evidence type="ECO:0000259" key="7">
    <source>
        <dbReference type="PROSITE" id="PS50157"/>
    </source>
</evidence>
<feature type="domain" description="C2H2-type" evidence="7">
    <location>
        <begin position="280"/>
        <end position="325"/>
    </location>
</feature>
<dbReference type="SUPFAM" id="SSF57667">
    <property type="entry name" value="beta-beta-alpha zinc fingers"/>
    <property type="match status" value="6"/>
</dbReference>
<feature type="region of interest" description="Disordered" evidence="6">
    <location>
        <begin position="1"/>
        <end position="50"/>
    </location>
</feature>
<dbReference type="STRING" id="158441.A0A226DC08"/>
<feature type="domain" description="C2H2-type" evidence="7">
    <location>
        <begin position="193"/>
        <end position="216"/>
    </location>
</feature>
<dbReference type="PANTHER" id="PTHR24408">
    <property type="entry name" value="ZINC FINGER PROTEIN"/>
    <property type="match status" value="1"/>
</dbReference>
<feature type="domain" description="C2H2-type" evidence="7">
    <location>
        <begin position="524"/>
        <end position="551"/>
    </location>
</feature>
<feature type="domain" description="C2H2-type" evidence="7">
    <location>
        <begin position="250"/>
        <end position="279"/>
    </location>
</feature>
<dbReference type="Proteomes" id="UP000198287">
    <property type="component" value="Unassembled WGS sequence"/>
</dbReference>
<dbReference type="Pfam" id="PF12874">
    <property type="entry name" value="zf-met"/>
    <property type="match status" value="1"/>
</dbReference>
<evidence type="ECO:0000256" key="3">
    <source>
        <dbReference type="ARBA" id="ARBA00022771"/>
    </source>
</evidence>
<organism evidence="8 9">
    <name type="scientific">Folsomia candida</name>
    <name type="common">Springtail</name>
    <dbReference type="NCBI Taxonomy" id="158441"/>
    <lineage>
        <taxon>Eukaryota</taxon>
        <taxon>Metazoa</taxon>
        <taxon>Ecdysozoa</taxon>
        <taxon>Arthropoda</taxon>
        <taxon>Hexapoda</taxon>
        <taxon>Collembola</taxon>
        <taxon>Entomobryomorpha</taxon>
        <taxon>Isotomoidea</taxon>
        <taxon>Isotomidae</taxon>
        <taxon>Proisotominae</taxon>
        <taxon>Folsomia</taxon>
    </lineage>
</organism>
<keyword evidence="2" id="KW-0677">Repeat</keyword>
<evidence type="ECO:0000256" key="5">
    <source>
        <dbReference type="PROSITE-ProRule" id="PRU00042"/>
    </source>
</evidence>
<dbReference type="GO" id="GO:0043565">
    <property type="term" value="F:sequence-specific DNA binding"/>
    <property type="evidence" value="ECO:0007669"/>
    <property type="project" value="TreeGrafter"/>
</dbReference>
<dbReference type="InterPro" id="IPR013087">
    <property type="entry name" value="Znf_C2H2_type"/>
</dbReference>
<gene>
    <name evidence="8" type="ORF">Fcan01_22126</name>
</gene>
<evidence type="ECO:0000256" key="4">
    <source>
        <dbReference type="ARBA" id="ARBA00022833"/>
    </source>
</evidence>
<keyword evidence="3 5" id="KW-0863">Zinc-finger</keyword>
<feature type="domain" description="C2H2-type" evidence="7">
    <location>
        <begin position="468"/>
        <end position="495"/>
    </location>
</feature>
<sequence>MTSLNRKRKAPPPSPEIPTKSRRSSRISSKPLGKFSVKSSTHTEKLPTILEQKKPQKLVTTKQLAVSPPEIWGDIKPDVDDLTHVSSKGKHDGISGAVVETSEIKVEYEADLDLVDDFVNRVFQDGDSFQGSTGVGTSSEDETENSNDDDPEFYVSSESKPIRRGVRRRTVVKKSNHSEGPAIKYGAIGPLPFKCGPCGKSFSKLVTLNRHASRGHPFACLAPKCDFKFDSETARATHVKTTHPDVFPRIRCALCNRAFAHENALAAHMVARHETGEKIFSCPQCTKSFALEANFTRHVTLYKVEADKPIVCDVHIRLRHTGEKPEKCDRCGKSFIDKHCLLIHSKHDHPFACHEPSCPLTFNAMKLRDTHVKTAHPGISTKYPCTSCTSTFSRASCLARHVRTYHDNKFSCDKCNKTFSFEENLQQHMASVHEGNQKFVCGTCDAILDNETELAKHVKKHHDKKGGFVCNQCGIRCSLKSGLERHMRRHLGAKSVKCEQRGESCFDKAALAKHVNLVHLPSIHICHVCGKNFPLAKRLSEHIKRHRPDKPMRRDKSDVPDALKRRVVCTDCKEEFLEPRTLKAHRIKHHGDDPWVCDICGSTFATANGFAIHAKAHSGEKPYKCDVSCC</sequence>
<feature type="compositionally biased region" description="Basic residues" evidence="6">
    <location>
        <begin position="1"/>
        <end position="10"/>
    </location>
</feature>
<evidence type="ECO:0000256" key="2">
    <source>
        <dbReference type="ARBA" id="ARBA00022737"/>
    </source>
</evidence>
<proteinExistence type="predicted"/>
<dbReference type="OrthoDB" id="6910977at2759"/>
<dbReference type="FunFam" id="3.30.160.60:FF:000100">
    <property type="entry name" value="Zinc finger 45-like"/>
    <property type="match status" value="1"/>
</dbReference>
<dbReference type="AlphaFoldDB" id="A0A226DC08"/>
<protein>
    <submittedName>
        <fullName evidence="8">Zinc finger protein 26</fullName>
    </submittedName>
</protein>
<keyword evidence="1" id="KW-0479">Metal-binding</keyword>
<dbReference type="InterPro" id="IPR036236">
    <property type="entry name" value="Znf_C2H2_sf"/>
</dbReference>
<evidence type="ECO:0000313" key="9">
    <source>
        <dbReference type="Proteomes" id="UP000198287"/>
    </source>
</evidence>
<feature type="domain" description="C2H2-type" evidence="7">
    <location>
        <begin position="326"/>
        <end position="349"/>
    </location>
</feature>
<feature type="domain" description="C2H2-type" evidence="7">
    <location>
        <begin position="410"/>
        <end position="438"/>
    </location>
</feature>
<evidence type="ECO:0000313" key="8">
    <source>
        <dbReference type="EMBL" id="OXA43052.1"/>
    </source>
</evidence>
<feature type="compositionally biased region" description="Acidic residues" evidence="6">
    <location>
        <begin position="139"/>
        <end position="152"/>
    </location>
</feature>
<evidence type="ECO:0000256" key="1">
    <source>
        <dbReference type="ARBA" id="ARBA00022723"/>
    </source>
</evidence>
<name>A0A226DC08_FOLCA</name>
<feature type="domain" description="C2H2-type" evidence="7">
    <location>
        <begin position="439"/>
        <end position="466"/>
    </location>
</feature>
<dbReference type="GO" id="GO:0008270">
    <property type="term" value="F:zinc ion binding"/>
    <property type="evidence" value="ECO:0007669"/>
    <property type="project" value="UniProtKB-KW"/>
</dbReference>
<dbReference type="GO" id="GO:0000981">
    <property type="term" value="F:DNA-binding transcription factor activity, RNA polymerase II-specific"/>
    <property type="evidence" value="ECO:0007669"/>
    <property type="project" value="TreeGrafter"/>
</dbReference>
<feature type="domain" description="C2H2-type" evidence="7">
    <location>
        <begin position="595"/>
        <end position="622"/>
    </location>
</feature>
<dbReference type="GO" id="GO:0005634">
    <property type="term" value="C:nucleus"/>
    <property type="evidence" value="ECO:0007669"/>
    <property type="project" value="TreeGrafter"/>
</dbReference>
<dbReference type="Pfam" id="PF00096">
    <property type="entry name" value="zf-C2H2"/>
    <property type="match status" value="3"/>
</dbReference>